<keyword evidence="2" id="KW-1185">Reference proteome</keyword>
<sequence>MVRFSGSEGHPRVPDTSCVNRGLTVRFRPPDRTHTDLIAASMPAFFAATPADFVLTAETMTPAR</sequence>
<dbReference type="RefSeq" id="WP_267565820.1">
    <property type="nucleotide sequence ID" value="NZ_JAPNTZ010000009.1"/>
</dbReference>
<reference evidence="1" key="1">
    <citation type="submission" date="2022-11" db="EMBL/GenBank/DDBJ databases">
        <authorList>
            <person name="Somphong A."/>
            <person name="Phongsopitanun W."/>
        </authorList>
    </citation>
    <scope>NUCLEOTIDE SEQUENCE</scope>
    <source>
        <strain evidence="1">Pm04-4</strain>
    </source>
</reference>
<name>A0ABT4B4L9_9ACTN</name>
<protein>
    <submittedName>
        <fullName evidence="1">Uncharacterized protein</fullName>
    </submittedName>
</protein>
<dbReference type="Gene3D" id="2.40.180.10">
    <property type="entry name" value="Catalase core domain"/>
    <property type="match status" value="1"/>
</dbReference>
<gene>
    <name evidence="1" type="ORF">OWR29_25860</name>
</gene>
<comment type="caution">
    <text evidence="1">The sequence shown here is derived from an EMBL/GenBank/DDBJ whole genome shotgun (WGS) entry which is preliminary data.</text>
</comment>
<accession>A0ABT4B4L9</accession>
<dbReference type="SUPFAM" id="SSF56634">
    <property type="entry name" value="Heme-dependent catalase-like"/>
    <property type="match status" value="1"/>
</dbReference>
<organism evidence="1 2">
    <name type="scientific">Paractinoplanes pyxinae</name>
    <dbReference type="NCBI Taxonomy" id="2997416"/>
    <lineage>
        <taxon>Bacteria</taxon>
        <taxon>Bacillati</taxon>
        <taxon>Actinomycetota</taxon>
        <taxon>Actinomycetes</taxon>
        <taxon>Micromonosporales</taxon>
        <taxon>Micromonosporaceae</taxon>
        <taxon>Paractinoplanes</taxon>
    </lineage>
</organism>
<evidence type="ECO:0000313" key="2">
    <source>
        <dbReference type="Proteomes" id="UP001151002"/>
    </source>
</evidence>
<dbReference type="EMBL" id="JAPNTZ010000009">
    <property type="protein sequence ID" value="MCY1141437.1"/>
    <property type="molecule type" value="Genomic_DNA"/>
</dbReference>
<dbReference type="Proteomes" id="UP001151002">
    <property type="component" value="Unassembled WGS sequence"/>
</dbReference>
<dbReference type="InterPro" id="IPR020835">
    <property type="entry name" value="Catalase_sf"/>
</dbReference>
<evidence type="ECO:0000313" key="1">
    <source>
        <dbReference type="EMBL" id="MCY1141437.1"/>
    </source>
</evidence>
<proteinExistence type="predicted"/>